<sequence>MDITAYIIIFISTVLAIAFKLVLFKRIQRWMDQDLIKGLAGDNPEKHNFLTRKHQELIKQKIKRKHYHQQLTDFAEQFEQTDH</sequence>
<evidence type="ECO:0000313" key="2">
    <source>
        <dbReference type="EMBL" id="MEM5536294.1"/>
    </source>
</evidence>
<proteinExistence type="predicted"/>
<accession>A0ABU9TRD8</accession>
<name>A0ABU9TRD8_9GAMM</name>
<keyword evidence="3" id="KW-1185">Reference proteome</keyword>
<evidence type="ECO:0008006" key="4">
    <source>
        <dbReference type="Google" id="ProtNLM"/>
    </source>
</evidence>
<evidence type="ECO:0000313" key="3">
    <source>
        <dbReference type="Proteomes" id="UP001449225"/>
    </source>
</evidence>
<dbReference type="Proteomes" id="UP001449225">
    <property type="component" value="Unassembled WGS sequence"/>
</dbReference>
<dbReference type="EMBL" id="JBBMRA010000005">
    <property type="protein sequence ID" value="MEM5536294.1"/>
    <property type="molecule type" value="Genomic_DNA"/>
</dbReference>
<gene>
    <name evidence="2" type="ORF">WNY58_07800</name>
</gene>
<keyword evidence="1" id="KW-1133">Transmembrane helix</keyword>
<protein>
    <recommendedName>
        <fullName evidence="4">Phage shock protein B</fullName>
    </recommendedName>
</protein>
<keyword evidence="1" id="KW-0472">Membrane</keyword>
<evidence type="ECO:0000256" key="1">
    <source>
        <dbReference type="SAM" id="Phobius"/>
    </source>
</evidence>
<keyword evidence="1" id="KW-0812">Transmembrane</keyword>
<dbReference type="RefSeq" id="WP_342854228.1">
    <property type="nucleotide sequence ID" value="NZ_JBBMRA010000005.1"/>
</dbReference>
<organism evidence="2 3">
    <name type="scientific">Neptuniibacter pectenicola</name>
    <dbReference type="NCBI Taxonomy" id="1806669"/>
    <lineage>
        <taxon>Bacteria</taxon>
        <taxon>Pseudomonadati</taxon>
        <taxon>Pseudomonadota</taxon>
        <taxon>Gammaproteobacteria</taxon>
        <taxon>Oceanospirillales</taxon>
        <taxon>Oceanospirillaceae</taxon>
        <taxon>Neptuniibacter</taxon>
    </lineage>
</organism>
<feature type="transmembrane region" description="Helical" evidence="1">
    <location>
        <begin position="6"/>
        <end position="23"/>
    </location>
</feature>
<reference evidence="2 3" key="1">
    <citation type="submission" date="2024-03" db="EMBL/GenBank/DDBJ databases">
        <title>Community enrichment and isolation of bacterial strains for fucoidan degradation.</title>
        <authorList>
            <person name="Sichert A."/>
        </authorList>
    </citation>
    <scope>NUCLEOTIDE SEQUENCE [LARGE SCALE GENOMIC DNA]</scope>
    <source>
        <strain evidence="2 3">AS76</strain>
    </source>
</reference>
<comment type="caution">
    <text evidence="2">The sequence shown here is derived from an EMBL/GenBank/DDBJ whole genome shotgun (WGS) entry which is preliminary data.</text>
</comment>